<dbReference type="PANTHER" id="PTHR21327">
    <property type="entry name" value="GTP CYCLOHYDROLASE II-RELATED"/>
    <property type="match status" value="1"/>
</dbReference>
<name>A0ABQ7XL42_BRANA</name>
<dbReference type="EMBL" id="JAGKQM010000019">
    <property type="protein sequence ID" value="KAH0856563.1"/>
    <property type="molecule type" value="Genomic_DNA"/>
</dbReference>
<comment type="pathway">
    <text evidence="1">Cofactor biosynthesis; riboflavin biosynthesis.</text>
</comment>
<evidence type="ECO:0000256" key="4">
    <source>
        <dbReference type="ARBA" id="ARBA00022723"/>
    </source>
</evidence>
<comment type="similarity">
    <text evidence="2">In the C-terminal section; belongs to the GTP cyclohydrolase II family.</text>
</comment>
<dbReference type="SUPFAM" id="SSF55821">
    <property type="entry name" value="YrdC/RibB"/>
    <property type="match status" value="1"/>
</dbReference>
<evidence type="ECO:0000313" key="6">
    <source>
        <dbReference type="EMBL" id="KAH0856563.1"/>
    </source>
</evidence>
<keyword evidence="3" id="KW-0686">Riboflavin biosynthesis</keyword>
<feature type="region of interest" description="Disordered" evidence="5">
    <location>
        <begin position="1"/>
        <end position="21"/>
    </location>
</feature>
<organism evidence="6 7">
    <name type="scientific">Brassica napus</name>
    <name type="common">Rape</name>
    <dbReference type="NCBI Taxonomy" id="3708"/>
    <lineage>
        <taxon>Eukaryota</taxon>
        <taxon>Viridiplantae</taxon>
        <taxon>Streptophyta</taxon>
        <taxon>Embryophyta</taxon>
        <taxon>Tracheophyta</taxon>
        <taxon>Spermatophyta</taxon>
        <taxon>Magnoliopsida</taxon>
        <taxon>eudicotyledons</taxon>
        <taxon>Gunneridae</taxon>
        <taxon>Pentapetalae</taxon>
        <taxon>rosids</taxon>
        <taxon>malvids</taxon>
        <taxon>Brassicales</taxon>
        <taxon>Brassicaceae</taxon>
        <taxon>Brassiceae</taxon>
        <taxon>Brassica</taxon>
    </lineage>
</organism>
<dbReference type="InterPro" id="IPR017945">
    <property type="entry name" value="DHBP_synth_RibB-like_a/b_dom"/>
</dbReference>
<evidence type="ECO:0000256" key="5">
    <source>
        <dbReference type="SAM" id="MobiDB-lite"/>
    </source>
</evidence>
<proteinExistence type="inferred from homology"/>
<dbReference type="Gene3D" id="3.90.870.10">
    <property type="entry name" value="DHBP synthase"/>
    <property type="match status" value="1"/>
</dbReference>
<sequence>MASINLSSSSPSTISLSRSRLSQTSTTTTLLHRITLPSHHPSSSFSIKTTSKVKASVISREDDLLSSYTNGSLVDEDSSSPAPANGFVAEDDDYELDLPTPGFSSIPEAIEDIRQGKLVVVVDDEDRENEGDLVMAAQLATPEAMAFIVKHGTGIVCVSMKDDDLQRLNLPLMVNQKENEEKLCTAFTVTVVCLSSPLNKKLPS</sequence>
<dbReference type="Pfam" id="PF00926">
    <property type="entry name" value="DHBP_synthase"/>
    <property type="match status" value="1"/>
</dbReference>
<gene>
    <name evidence="6" type="ORF">HID58_084824</name>
</gene>
<evidence type="ECO:0000256" key="2">
    <source>
        <dbReference type="ARBA" id="ARBA00008976"/>
    </source>
</evidence>
<dbReference type="PANTHER" id="PTHR21327:SF42">
    <property type="entry name" value="GTP CYCLOHYDROLASE II"/>
    <property type="match status" value="1"/>
</dbReference>
<evidence type="ECO:0000256" key="1">
    <source>
        <dbReference type="ARBA" id="ARBA00005104"/>
    </source>
</evidence>
<keyword evidence="7" id="KW-1185">Reference proteome</keyword>
<dbReference type="InterPro" id="IPR000422">
    <property type="entry name" value="DHBP_synthase_RibB"/>
</dbReference>
<reference evidence="6 7" key="1">
    <citation type="submission" date="2021-05" db="EMBL/GenBank/DDBJ databases">
        <title>Genome Assembly of Synthetic Allotetraploid Brassica napus Reveals Homoeologous Exchanges between Subgenomes.</title>
        <authorList>
            <person name="Davis J.T."/>
        </authorList>
    </citation>
    <scope>NUCLEOTIDE SEQUENCE [LARGE SCALE GENOMIC DNA]</scope>
    <source>
        <strain evidence="7">cv. Da-Ae</strain>
        <tissue evidence="6">Seedling</tissue>
    </source>
</reference>
<protein>
    <recommendedName>
        <fullName evidence="8">3,4-dihydroxy-2-butanone-4-phosphate synthase</fullName>
    </recommendedName>
</protein>
<evidence type="ECO:0008006" key="8">
    <source>
        <dbReference type="Google" id="ProtNLM"/>
    </source>
</evidence>
<dbReference type="Proteomes" id="UP000824890">
    <property type="component" value="Unassembled WGS sequence"/>
</dbReference>
<evidence type="ECO:0000313" key="7">
    <source>
        <dbReference type="Proteomes" id="UP000824890"/>
    </source>
</evidence>
<evidence type="ECO:0000256" key="3">
    <source>
        <dbReference type="ARBA" id="ARBA00022619"/>
    </source>
</evidence>
<comment type="caution">
    <text evidence="6">The sequence shown here is derived from an EMBL/GenBank/DDBJ whole genome shotgun (WGS) entry which is preliminary data.</text>
</comment>
<accession>A0ABQ7XL42</accession>
<keyword evidence="4" id="KW-0479">Metal-binding</keyword>